<dbReference type="CDD" id="cd06257">
    <property type="entry name" value="DnaJ"/>
    <property type="match status" value="1"/>
</dbReference>
<dbReference type="InterPro" id="IPR012677">
    <property type="entry name" value="Nucleotide-bd_a/b_plait_sf"/>
</dbReference>
<feature type="compositionally biased region" description="Basic and acidic residues" evidence="6">
    <location>
        <begin position="88"/>
        <end position="117"/>
    </location>
</feature>
<dbReference type="OrthoDB" id="376357at2759"/>
<proteinExistence type="predicted"/>
<dbReference type="Gene3D" id="1.10.287.110">
    <property type="entry name" value="DnaJ domain"/>
    <property type="match status" value="1"/>
</dbReference>
<dbReference type="Gene3D" id="3.30.70.330">
    <property type="match status" value="1"/>
</dbReference>
<evidence type="ECO:0000256" key="1">
    <source>
        <dbReference type="ARBA" id="ARBA00004123"/>
    </source>
</evidence>
<evidence type="ECO:0000256" key="2">
    <source>
        <dbReference type="ARBA" id="ARBA00004496"/>
    </source>
</evidence>
<reference evidence="10 11" key="1">
    <citation type="journal article" date="2019" name="Sci. Rep.">
        <title>Comparative genomics of chytrid fungi reveal insights into the obligate biotrophic and pathogenic lifestyle of Synchytrium endobioticum.</title>
        <authorList>
            <person name="van de Vossenberg B.T.L.H."/>
            <person name="Warris S."/>
            <person name="Nguyen H.D.T."/>
            <person name="van Gent-Pelzer M.P.E."/>
            <person name="Joly D.L."/>
            <person name="van de Geest H.C."/>
            <person name="Bonants P.J.M."/>
            <person name="Smith D.S."/>
            <person name="Levesque C.A."/>
            <person name="van der Lee T.A.J."/>
        </authorList>
    </citation>
    <scope>NUCLEOTIDE SEQUENCE [LARGE SCALE GENOMIC DNA]</scope>
    <source>
        <strain evidence="9 11">LEV6574</strain>
        <strain evidence="8 10">MB42</strain>
    </source>
</reference>
<evidence type="ECO:0000313" key="8">
    <source>
        <dbReference type="EMBL" id="TPX43881.1"/>
    </source>
</evidence>
<dbReference type="PANTHER" id="PTHR44313:SF1">
    <property type="entry name" value="DNAJ HOMOLOG SUBFAMILY C MEMBER 17"/>
    <property type="match status" value="1"/>
</dbReference>
<dbReference type="GO" id="GO:0000390">
    <property type="term" value="P:spliceosomal complex disassembly"/>
    <property type="evidence" value="ECO:0007669"/>
    <property type="project" value="TreeGrafter"/>
</dbReference>
<dbReference type="PROSITE" id="PS50076">
    <property type="entry name" value="DNAJ_2"/>
    <property type="match status" value="1"/>
</dbReference>
<accession>A0A507CXV5</accession>
<dbReference type="InterPro" id="IPR035979">
    <property type="entry name" value="RBD_domain_sf"/>
</dbReference>
<dbReference type="SUPFAM" id="SSF54928">
    <property type="entry name" value="RNA-binding domain, RBD"/>
    <property type="match status" value="1"/>
</dbReference>
<evidence type="ECO:0000259" key="7">
    <source>
        <dbReference type="PROSITE" id="PS50076"/>
    </source>
</evidence>
<dbReference type="PRINTS" id="PR00625">
    <property type="entry name" value="JDOMAIN"/>
</dbReference>
<evidence type="ECO:0000256" key="5">
    <source>
        <dbReference type="ARBA" id="ARBA00023242"/>
    </source>
</evidence>
<evidence type="ECO:0000313" key="9">
    <source>
        <dbReference type="EMBL" id="TPX46116.1"/>
    </source>
</evidence>
<evidence type="ECO:0000313" key="10">
    <source>
        <dbReference type="Proteomes" id="UP000317494"/>
    </source>
</evidence>
<dbReference type="SMART" id="SM00271">
    <property type="entry name" value="DnaJ"/>
    <property type="match status" value="1"/>
</dbReference>
<keyword evidence="3" id="KW-0963">Cytoplasm</keyword>
<dbReference type="InterPro" id="IPR036869">
    <property type="entry name" value="J_dom_sf"/>
</dbReference>
<dbReference type="SUPFAM" id="SSF46565">
    <property type="entry name" value="Chaperone J-domain"/>
    <property type="match status" value="1"/>
</dbReference>
<dbReference type="InterPro" id="IPR052094">
    <property type="entry name" value="Pre-mRNA-splicing_ERAD"/>
</dbReference>
<dbReference type="EMBL" id="QEAN01000186">
    <property type="protein sequence ID" value="TPX43881.1"/>
    <property type="molecule type" value="Genomic_DNA"/>
</dbReference>
<evidence type="ECO:0000256" key="4">
    <source>
        <dbReference type="ARBA" id="ARBA00023186"/>
    </source>
</evidence>
<name>A0A507CXV5_9FUNG</name>
<dbReference type="PANTHER" id="PTHR44313">
    <property type="entry name" value="DNAJ HOMOLOG SUBFAMILY C MEMBER 17"/>
    <property type="match status" value="1"/>
</dbReference>
<sequence length="318" mass="34876">MADEPDHYDLLGIDISASSKVIAKSYRLKALTCHPDKVGPDDTQAAALFLALTNAYDILSDPGKRAIYDGKYKAKLERLRKKGAMNAESRKMRDELEARERAAKKSRTVDADAEAATREEIERLREAGLARLREHERALAEAAVRAQQCANKDTSSSGCNKSQELDAALMVKWNPNVMQPDEEELTRIFEKYGPIEHVVLRSKRGRAVKAAVVAFVDVRGAVVATMDASLASTYEISWVSGQEPPGAASIRLSQRTQEAAIRAAKTYQQSIPTASAPAFAAGAFSDSMKLTNATSHGNDSKKIDDFEDMILQQMMAKK</sequence>
<dbReference type="Pfam" id="PF00076">
    <property type="entry name" value="RRM_1"/>
    <property type="match status" value="1"/>
</dbReference>
<evidence type="ECO:0000256" key="6">
    <source>
        <dbReference type="SAM" id="MobiDB-lite"/>
    </source>
</evidence>
<dbReference type="Proteomes" id="UP000317494">
    <property type="component" value="Unassembled WGS sequence"/>
</dbReference>
<dbReference type="EMBL" id="QEAM01000114">
    <property type="protein sequence ID" value="TPX46116.1"/>
    <property type="molecule type" value="Genomic_DNA"/>
</dbReference>
<evidence type="ECO:0000313" key="11">
    <source>
        <dbReference type="Proteomes" id="UP000320475"/>
    </source>
</evidence>
<comment type="caution">
    <text evidence="8">The sequence shown here is derived from an EMBL/GenBank/DDBJ whole genome shotgun (WGS) entry which is preliminary data.</text>
</comment>
<dbReference type="GO" id="GO:0005681">
    <property type="term" value="C:spliceosomal complex"/>
    <property type="evidence" value="ECO:0007669"/>
    <property type="project" value="TreeGrafter"/>
</dbReference>
<dbReference type="Proteomes" id="UP000320475">
    <property type="component" value="Unassembled WGS sequence"/>
</dbReference>
<gene>
    <name evidence="9" type="ORF">SeLEV6574_g03415</name>
    <name evidence="8" type="ORF">SeMB42_g04531</name>
</gene>
<keyword evidence="10" id="KW-1185">Reference proteome</keyword>
<organism evidence="8 10">
    <name type="scientific">Synchytrium endobioticum</name>
    <dbReference type="NCBI Taxonomy" id="286115"/>
    <lineage>
        <taxon>Eukaryota</taxon>
        <taxon>Fungi</taxon>
        <taxon>Fungi incertae sedis</taxon>
        <taxon>Chytridiomycota</taxon>
        <taxon>Chytridiomycota incertae sedis</taxon>
        <taxon>Chytridiomycetes</taxon>
        <taxon>Synchytriales</taxon>
        <taxon>Synchytriaceae</taxon>
        <taxon>Synchytrium</taxon>
    </lineage>
</organism>
<dbReference type="STRING" id="286115.A0A507CXV5"/>
<evidence type="ECO:0000256" key="3">
    <source>
        <dbReference type="ARBA" id="ARBA00022490"/>
    </source>
</evidence>
<dbReference type="VEuPathDB" id="FungiDB:SeMB42_g04531"/>
<dbReference type="AlphaFoldDB" id="A0A507CXV5"/>
<keyword evidence="4" id="KW-0143">Chaperone</keyword>
<protein>
    <recommendedName>
        <fullName evidence="7">J domain-containing protein</fullName>
    </recommendedName>
</protein>
<feature type="domain" description="J" evidence="7">
    <location>
        <begin position="6"/>
        <end position="72"/>
    </location>
</feature>
<dbReference type="GO" id="GO:0005737">
    <property type="term" value="C:cytoplasm"/>
    <property type="evidence" value="ECO:0007669"/>
    <property type="project" value="UniProtKB-SubCell"/>
</dbReference>
<comment type="subcellular location">
    <subcellularLocation>
        <location evidence="2">Cytoplasm</location>
    </subcellularLocation>
    <subcellularLocation>
        <location evidence="1">Nucleus</location>
    </subcellularLocation>
</comment>
<dbReference type="Pfam" id="PF00226">
    <property type="entry name" value="DnaJ"/>
    <property type="match status" value="1"/>
</dbReference>
<feature type="region of interest" description="Disordered" evidence="6">
    <location>
        <begin position="84"/>
        <end position="117"/>
    </location>
</feature>
<dbReference type="InterPro" id="IPR000504">
    <property type="entry name" value="RRM_dom"/>
</dbReference>
<dbReference type="InterPro" id="IPR001623">
    <property type="entry name" value="DnaJ_domain"/>
</dbReference>
<keyword evidence="5" id="KW-0539">Nucleus</keyword>
<dbReference type="GO" id="GO:0003723">
    <property type="term" value="F:RNA binding"/>
    <property type="evidence" value="ECO:0007669"/>
    <property type="project" value="InterPro"/>
</dbReference>